<feature type="binding site" evidence="10">
    <location>
        <begin position="94"/>
        <end position="104"/>
    </location>
    <ligand>
        <name>ATP</name>
        <dbReference type="ChEBI" id="CHEBI:30616"/>
    </ligand>
</feature>
<evidence type="ECO:0000256" key="10">
    <source>
        <dbReference type="HAMAP-Rule" id="MF_00061"/>
    </source>
</evidence>
<dbReference type="Gene3D" id="3.30.70.890">
    <property type="entry name" value="GHMP kinase, C-terminal domain"/>
    <property type="match status" value="1"/>
</dbReference>
<sequence>MKTYTCPAPAKINLFLHICNQRDDGYHELQTLFQFVELADQLTFTLNATGNITLSGDLSGTQVQDNLIFRAAMALKPYAVDEAGIEIFIEKNIPSGAGLGGGSSDAATTLLMLNQLWQLNLSLNELAKIGLGLGADVPIFIHGHAAFAEGVGETLLNVSTDTNAILLAMPKNCAISTAKIFSHPNLPRNTAKIDFKDYQFSQTHNDCQAIVKDLYPQVANTLRWLVEYAPSRMTGTGACCFALLPDINSAKALASQSPNFVDCYVTKTSNVSSAHTFIAETFTA</sequence>
<accession>A0A2S0VU46</accession>
<dbReference type="EC" id="2.7.1.148" evidence="2 10"/>
<reference evidence="13 14" key="1">
    <citation type="submission" date="2018-01" db="EMBL/GenBank/DDBJ databases">
        <title>Genome sequence of a Cantenovulum-like bacteria.</title>
        <authorList>
            <person name="Tan W.R."/>
            <person name="Lau N.-S."/>
            <person name="Go F."/>
            <person name="Amirul A.-A.A."/>
        </authorList>
    </citation>
    <scope>NUCLEOTIDE SEQUENCE [LARGE SCALE GENOMIC DNA]</scope>
    <source>
        <strain evidence="13 14">CCB-QB4</strain>
    </source>
</reference>
<comment type="similarity">
    <text evidence="1 10">Belongs to the GHMP kinase family. IspE subfamily.</text>
</comment>
<dbReference type="InterPro" id="IPR020568">
    <property type="entry name" value="Ribosomal_Su5_D2-typ_SF"/>
</dbReference>
<dbReference type="KEGG" id="cate:C2869_15205"/>
<keyword evidence="6 10" id="KW-0418">Kinase</keyword>
<dbReference type="OrthoDB" id="9809438at2"/>
<evidence type="ECO:0000256" key="2">
    <source>
        <dbReference type="ARBA" id="ARBA00012052"/>
    </source>
</evidence>
<evidence type="ECO:0000256" key="8">
    <source>
        <dbReference type="ARBA" id="ARBA00023229"/>
    </source>
</evidence>
<proteinExistence type="inferred from homology"/>
<dbReference type="GO" id="GO:0019288">
    <property type="term" value="P:isopentenyl diphosphate biosynthetic process, methylerythritol 4-phosphate pathway"/>
    <property type="evidence" value="ECO:0007669"/>
    <property type="project" value="UniProtKB-UniRule"/>
</dbReference>
<comment type="pathway">
    <text evidence="10">Isoprenoid biosynthesis; isopentenyl diphosphate biosynthesis via DXP pathway; isopentenyl diphosphate from 1-deoxy-D-xylulose 5-phosphate: step 3/6.</text>
</comment>
<keyword evidence="14" id="KW-1185">Reference proteome</keyword>
<feature type="active site" evidence="10">
    <location>
        <position position="136"/>
    </location>
</feature>
<keyword evidence="5 10" id="KW-0547">Nucleotide-binding</keyword>
<dbReference type="Pfam" id="PF00288">
    <property type="entry name" value="GHMP_kinases_N"/>
    <property type="match status" value="1"/>
</dbReference>
<dbReference type="NCBIfam" id="TIGR00154">
    <property type="entry name" value="ispE"/>
    <property type="match status" value="1"/>
</dbReference>
<feature type="active site" evidence="10">
    <location>
        <position position="11"/>
    </location>
</feature>
<gene>
    <name evidence="10" type="primary">ispE</name>
    <name evidence="13" type="ORF">C2869_15205</name>
</gene>
<dbReference type="Pfam" id="PF08544">
    <property type="entry name" value="GHMP_kinases_C"/>
    <property type="match status" value="1"/>
</dbReference>
<dbReference type="PIRSF" id="PIRSF010376">
    <property type="entry name" value="IspE"/>
    <property type="match status" value="1"/>
</dbReference>
<evidence type="ECO:0000256" key="7">
    <source>
        <dbReference type="ARBA" id="ARBA00022840"/>
    </source>
</evidence>
<dbReference type="Proteomes" id="UP000244441">
    <property type="component" value="Chromosome"/>
</dbReference>
<dbReference type="RefSeq" id="WP_108603773.1">
    <property type="nucleotide sequence ID" value="NZ_CP026604.1"/>
</dbReference>
<name>A0A2S0VU46_9ALTE</name>
<dbReference type="GO" id="GO:0050515">
    <property type="term" value="F:4-(cytidine 5'-diphospho)-2-C-methyl-D-erythritol kinase activity"/>
    <property type="evidence" value="ECO:0007669"/>
    <property type="project" value="UniProtKB-UniRule"/>
</dbReference>
<evidence type="ECO:0000313" key="13">
    <source>
        <dbReference type="EMBL" id="AWB67703.1"/>
    </source>
</evidence>
<evidence type="ECO:0000256" key="1">
    <source>
        <dbReference type="ARBA" id="ARBA00009684"/>
    </source>
</evidence>
<dbReference type="HAMAP" id="MF_00061">
    <property type="entry name" value="IspE"/>
    <property type="match status" value="1"/>
</dbReference>
<dbReference type="InterPro" id="IPR013750">
    <property type="entry name" value="GHMP_kinase_C_dom"/>
</dbReference>
<evidence type="ECO:0000313" key="14">
    <source>
        <dbReference type="Proteomes" id="UP000244441"/>
    </source>
</evidence>
<evidence type="ECO:0000259" key="11">
    <source>
        <dbReference type="Pfam" id="PF00288"/>
    </source>
</evidence>
<comment type="function">
    <text evidence="10">Catalyzes the phosphorylation of the position 2 hydroxy group of 4-diphosphocytidyl-2C-methyl-D-erythritol.</text>
</comment>
<keyword evidence="8 10" id="KW-0414">Isoprene biosynthesis</keyword>
<dbReference type="GO" id="GO:0005524">
    <property type="term" value="F:ATP binding"/>
    <property type="evidence" value="ECO:0007669"/>
    <property type="project" value="UniProtKB-UniRule"/>
</dbReference>
<dbReference type="GO" id="GO:0016114">
    <property type="term" value="P:terpenoid biosynthetic process"/>
    <property type="evidence" value="ECO:0007669"/>
    <property type="project" value="UniProtKB-UniRule"/>
</dbReference>
<dbReference type="UniPathway" id="UPA00056">
    <property type="reaction ID" value="UER00094"/>
</dbReference>
<dbReference type="SUPFAM" id="SSF54211">
    <property type="entry name" value="Ribosomal protein S5 domain 2-like"/>
    <property type="match status" value="1"/>
</dbReference>
<organism evidence="13 14">
    <name type="scientific">Saccharobesus litoralis</name>
    <dbReference type="NCBI Taxonomy" id="2172099"/>
    <lineage>
        <taxon>Bacteria</taxon>
        <taxon>Pseudomonadati</taxon>
        <taxon>Pseudomonadota</taxon>
        <taxon>Gammaproteobacteria</taxon>
        <taxon>Alteromonadales</taxon>
        <taxon>Alteromonadaceae</taxon>
        <taxon>Saccharobesus</taxon>
    </lineage>
</organism>
<dbReference type="InterPro" id="IPR014721">
    <property type="entry name" value="Ribsml_uS5_D2-typ_fold_subgr"/>
</dbReference>
<evidence type="ECO:0000256" key="9">
    <source>
        <dbReference type="ARBA" id="ARBA00032554"/>
    </source>
</evidence>
<dbReference type="InterPro" id="IPR004424">
    <property type="entry name" value="IspE"/>
</dbReference>
<evidence type="ECO:0000259" key="12">
    <source>
        <dbReference type="Pfam" id="PF08544"/>
    </source>
</evidence>
<evidence type="ECO:0000256" key="5">
    <source>
        <dbReference type="ARBA" id="ARBA00022741"/>
    </source>
</evidence>
<feature type="domain" description="GHMP kinase C-terminal" evidence="12">
    <location>
        <begin position="204"/>
        <end position="255"/>
    </location>
</feature>
<comment type="catalytic activity">
    <reaction evidence="10">
        <text>4-CDP-2-C-methyl-D-erythritol + ATP = 4-CDP-2-C-methyl-D-erythritol 2-phosphate + ADP + H(+)</text>
        <dbReference type="Rhea" id="RHEA:18437"/>
        <dbReference type="ChEBI" id="CHEBI:15378"/>
        <dbReference type="ChEBI" id="CHEBI:30616"/>
        <dbReference type="ChEBI" id="CHEBI:57823"/>
        <dbReference type="ChEBI" id="CHEBI:57919"/>
        <dbReference type="ChEBI" id="CHEBI:456216"/>
        <dbReference type="EC" id="2.7.1.148"/>
    </reaction>
</comment>
<dbReference type="Gene3D" id="3.30.230.10">
    <property type="match status" value="1"/>
</dbReference>
<evidence type="ECO:0000256" key="6">
    <source>
        <dbReference type="ARBA" id="ARBA00022777"/>
    </source>
</evidence>
<feature type="domain" description="GHMP kinase N-terminal" evidence="11">
    <location>
        <begin position="66"/>
        <end position="143"/>
    </location>
</feature>
<dbReference type="EMBL" id="CP026604">
    <property type="protein sequence ID" value="AWB67703.1"/>
    <property type="molecule type" value="Genomic_DNA"/>
</dbReference>
<evidence type="ECO:0000256" key="3">
    <source>
        <dbReference type="ARBA" id="ARBA00017473"/>
    </source>
</evidence>
<dbReference type="InterPro" id="IPR036554">
    <property type="entry name" value="GHMP_kinase_C_sf"/>
</dbReference>
<keyword evidence="4 10" id="KW-0808">Transferase</keyword>
<dbReference type="AlphaFoldDB" id="A0A2S0VU46"/>
<keyword evidence="7 10" id="KW-0067">ATP-binding</keyword>
<dbReference type="PANTHER" id="PTHR43527">
    <property type="entry name" value="4-DIPHOSPHOCYTIDYL-2-C-METHYL-D-ERYTHRITOL KINASE, CHLOROPLASTIC"/>
    <property type="match status" value="1"/>
</dbReference>
<dbReference type="PANTHER" id="PTHR43527:SF2">
    <property type="entry name" value="4-DIPHOSPHOCYTIDYL-2-C-METHYL-D-ERYTHRITOL KINASE, CHLOROPLASTIC"/>
    <property type="match status" value="1"/>
</dbReference>
<dbReference type="InterPro" id="IPR006204">
    <property type="entry name" value="GHMP_kinase_N_dom"/>
</dbReference>
<dbReference type="SUPFAM" id="SSF55060">
    <property type="entry name" value="GHMP Kinase, C-terminal domain"/>
    <property type="match status" value="1"/>
</dbReference>
<evidence type="ECO:0000256" key="4">
    <source>
        <dbReference type="ARBA" id="ARBA00022679"/>
    </source>
</evidence>
<protein>
    <recommendedName>
        <fullName evidence="3 10">4-diphosphocytidyl-2-C-methyl-D-erythritol kinase</fullName>
        <shortName evidence="10">CMK</shortName>
        <ecNumber evidence="2 10">2.7.1.148</ecNumber>
    </recommendedName>
    <alternativeName>
        <fullName evidence="9 10">4-(cytidine-5'-diphospho)-2-C-methyl-D-erythritol kinase</fullName>
    </alternativeName>
</protein>